<evidence type="ECO:0008006" key="5">
    <source>
        <dbReference type="Google" id="ProtNLM"/>
    </source>
</evidence>
<feature type="compositionally biased region" description="Basic and acidic residues" evidence="1">
    <location>
        <begin position="160"/>
        <end position="183"/>
    </location>
</feature>
<evidence type="ECO:0000313" key="4">
    <source>
        <dbReference type="Proteomes" id="UP000316798"/>
    </source>
</evidence>
<dbReference type="KEGG" id="rhf:EUB48_12060"/>
<sequence length="302" mass="35322">MRYLLLALPLLLGAVIPVEAQVSVGVSIGINVPVYPQLVRMPGYPVYYDPRASTNYFFYDGLYWVFRDDNWYSSGWYNGPWQAIHPEYVPLFVLRIPVRYYRNPPSYFRGWAADAPPRWGERWGGGWQRRRAGWDQWNRRAVPAAAPLPSYQRQYSGARYPRDVEQQRSIRSSDYRYQPREAVSRQQFQQQAPAPTPTSRTQQQQQQQQQQQRPQTRMAQPQQPRQAQRPQAEPQRQAPGQQPMQSPPQAPRMQPEQQHQPQAARPAAEPQRARPEPQNQGQGQGQERNRPGPQERDRENRN</sequence>
<evidence type="ECO:0000313" key="3">
    <source>
        <dbReference type="EMBL" id="QDL37928.1"/>
    </source>
</evidence>
<feature type="region of interest" description="Disordered" evidence="1">
    <location>
        <begin position="148"/>
        <end position="302"/>
    </location>
</feature>
<dbReference type="RefSeq" id="WP_142819354.1">
    <property type="nucleotide sequence ID" value="NZ_CP035503.1"/>
</dbReference>
<feature type="compositionally biased region" description="Low complexity" evidence="1">
    <location>
        <begin position="185"/>
        <end position="243"/>
    </location>
</feature>
<name>A0A515DBY1_9BURK</name>
<evidence type="ECO:0000256" key="1">
    <source>
        <dbReference type="SAM" id="MobiDB-lite"/>
    </source>
</evidence>
<dbReference type="OrthoDB" id="5397182at2"/>
<keyword evidence="4" id="KW-1185">Reference proteome</keyword>
<feature type="signal peptide" evidence="2">
    <location>
        <begin position="1"/>
        <end position="20"/>
    </location>
</feature>
<dbReference type="AlphaFoldDB" id="A0A515DBY1"/>
<accession>A0A515DBY1</accession>
<organism evidence="3 4">
    <name type="scientific">Rhodoferax sediminis</name>
    <dbReference type="NCBI Taxonomy" id="2509614"/>
    <lineage>
        <taxon>Bacteria</taxon>
        <taxon>Pseudomonadati</taxon>
        <taxon>Pseudomonadota</taxon>
        <taxon>Betaproteobacteria</taxon>
        <taxon>Burkholderiales</taxon>
        <taxon>Comamonadaceae</taxon>
        <taxon>Rhodoferax</taxon>
    </lineage>
</organism>
<keyword evidence="2" id="KW-0732">Signal</keyword>
<dbReference type="EMBL" id="CP035503">
    <property type="protein sequence ID" value="QDL37928.1"/>
    <property type="molecule type" value="Genomic_DNA"/>
</dbReference>
<feature type="compositionally biased region" description="Low complexity" evidence="1">
    <location>
        <begin position="251"/>
        <end position="281"/>
    </location>
</feature>
<feature type="compositionally biased region" description="Basic and acidic residues" evidence="1">
    <location>
        <begin position="287"/>
        <end position="302"/>
    </location>
</feature>
<reference evidence="3 4" key="1">
    <citation type="submission" date="2019-01" db="EMBL/GenBank/DDBJ databases">
        <title>Genomic insights into a novel species Rhodoferax sp.</title>
        <authorList>
            <person name="Jin L."/>
        </authorList>
    </citation>
    <scope>NUCLEOTIDE SEQUENCE [LARGE SCALE GENOMIC DNA]</scope>
    <source>
        <strain evidence="3 4">CHu59-6-5</strain>
    </source>
</reference>
<feature type="chain" id="PRO_5021789845" description="BcpO-related WXXGXW repeat protein" evidence="2">
    <location>
        <begin position="21"/>
        <end position="302"/>
    </location>
</feature>
<evidence type="ECO:0000256" key="2">
    <source>
        <dbReference type="SAM" id="SignalP"/>
    </source>
</evidence>
<proteinExistence type="predicted"/>
<dbReference type="Proteomes" id="UP000316798">
    <property type="component" value="Chromosome"/>
</dbReference>
<gene>
    <name evidence="3" type="ORF">EUB48_12060</name>
</gene>
<protein>
    <recommendedName>
        <fullName evidence="5">BcpO-related WXXGXW repeat protein</fullName>
    </recommendedName>
</protein>